<comment type="caution">
    <text evidence="2">The sequence shown here is derived from an EMBL/GenBank/DDBJ whole genome shotgun (WGS) entry which is preliminary data.</text>
</comment>
<feature type="chain" id="PRO_5025448529" description="Secreted protein" evidence="1">
    <location>
        <begin position="26"/>
        <end position="81"/>
    </location>
</feature>
<proteinExistence type="predicted"/>
<keyword evidence="1" id="KW-0732">Signal</keyword>
<dbReference type="PROSITE" id="PS51257">
    <property type="entry name" value="PROKAR_LIPOPROTEIN"/>
    <property type="match status" value="1"/>
</dbReference>
<evidence type="ECO:0000256" key="1">
    <source>
        <dbReference type="SAM" id="SignalP"/>
    </source>
</evidence>
<protein>
    <recommendedName>
        <fullName evidence="3">Secreted protein</fullName>
    </recommendedName>
</protein>
<evidence type="ECO:0000313" key="2">
    <source>
        <dbReference type="EMBL" id="NER26651.1"/>
    </source>
</evidence>
<accession>A0A6B3NAJ4</accession>
<organism evidence="2">
    <name type="scientific">Symploca sp. SIO1C4</name>
    <dbReference type="NCBI Taxonomy" id="2607765"/>
    <lineage>
        <taxon>Bacteria</taxon>
        <taxon>Bacillati</taxon>
        <taxon>Cyanobacteriota</taxon>
        <taxon>Cyanophyceae</taxon>
        <taxon>Coleofasciculales</taxon>
        <taxon>Coleofasciculaceae</taxon>
        <taxon>Symploca</taxon>
    </lineage>
</organism>
<sequence length="81" mass="9317">MTRPFWVLAQRCRLLWLCAPTSLLSCNLCLVGLGEGGCCRLDSHLYHRRSPRRVTPLRTLTLEKLTKAFALEGRWQRADGF</sequence>
<evidence type="ECO:0008006" key="3">
    <source>
        <dbReference type="Google" id="ProtNLM"/>
    </source>
</evidence>
<name>A0A6B3NAJ4_9CYAN</name>
<feature type="signal peptide" evidence="1">
    <location>
        <begin position="1"/>
        <end position="25"/>
    </location>
</feature>
<reference evidence="2" key="1">
    <citation type="submission" date="2019-11" db="EMBL/GenBank/DDBJ databases">
        <title>Genomic insights into an expanded diversity of filamentous marine cyanobacteria reveals the extraordinary biosynthetic potential of Moorea and Okeania.</title>
        <authorList>
            <person name="Ferreira Leao T."/>
            <person name="Wang M."/>
            <person name="Moss N."/>
            <person name="Da Silva R."/>
            <person name="Sanders J."/>
            <person name="Nurk S."/>
            <person name="Gurevich A."/>
            <person name="Humphrey G."/>
            <person name="Reher R."/>
            <person name="Zhu Q."/>
            <person name="Belda-Ferre P."/>
            <person name="Glukhov E."/>
            <person name="Rex R."/>
            <person name="Dorrestein P.C."/>
            <person name="Knight R."/>
            <person name="Pevzner P."/>
            <person name="Gerwick W.H."/>
            <person name="Gerwick L."/>
        </authorList>
    </citation>
    <scope>NUCLEOTIDE SEQUENCE</scope>
    <source>
        <strain evidence="2">SIO1C4</strain>
    </source>
</reference>
<dbReference type="EMBL" id="JAAHFQ010000041">
    <property type="protein sequence ID" value="NER26651.1"/>
    <property type="molecule type" value="Genomic_DNA"/>
</dbReference>
<dbReference type="AlphaFoldDB" id="A0A6B3NAJ4"/>
<gene>
    <name evidence="2" type="ORF">F6J89_03220</name>
</gene>